<evidence type="ECO:0000313" key="2">
    <source>
        <dbReference type="EMBL" id="UXD87569.1"/>
    </source>
</evidence>
<feature type="transmembrane region" description="Helical" evidence="1">
    <location>
        <begin position="150"/>
        <end position="168"/>
    </location>
</feature>
<dbReference type="PROSITE" id="PS51257">
    <property type="entry name" value="PROKAR_LIPOPROTEIN"/>
    <property type="match status" value="1"/>
</dbReference>
<dbReference type="EMBL" id="CP054475">
    <property type="protein sequence ID" value="UXD87569.1"/>
    <property type="molecule type" value="Genomic_DNA"/>
</dbReference>
<reference evidence="3" key="1">
    <citation type="submission" date="2020-06" db="EMBL/GenBank/DDBJ databases">
        <title>Thalassolituus marinus alknpb1M-1, a hydrocarbon-degrading bacterium isolated from the deep-sea overlying water using an in-situ strategy from the South China Sea basin.</title>
        <authorList>
            <person name="Dong C."/>
            <person name="Chen Y."/>
            <person name="Shao Z."/>
        </authorList>
    </citation>
    <scope>NUCLEOTIDE SEQUENCE [LARGE SCALE GENOMIC DNA]</scope>
    <source>
        <strain evidence="3">alknpb1M-1</strain>
    </source>
</reference>
<dbReference type="Pfam" id="PF07314">
    <property type="entry name" value="Lit"/>
    <property type="match status" value="1"/>
</dbReference>
<protein>
    <submittedName>
        <fullName evidence="2">DUF1461 domain-containing protein</fullName>
    </submittedName>
</protein>
<feature type="transmembrane region" description="Helical" evidence="1">
    <location>
        <begin position="118"/>
        <end position="138"/>
    </location>
</feature>
<organism evidence="2 3">
    <name type="scientific">Thalassolituus hydrocarboniclasticus</name>
    <dbReference type="NCBI Taxonomy" id="2742796"/>
    <lineage>
        <taxon>Bacteria</taxon>
        <taxon>Pseudomonadati</taxon>
        <taxon>Pseudomonadota</taxon>
        <taxon>Gammaproteobacteria</taxon>
        <taxon>Oceanospirillales</taxon>
        <taxon>Oceanospirillaceae</taxon>
        <taxon>Thalassolituus</taxon>
    </lineage>
</organism>
<dbReference type="InterPro" id="IPR010178">
    <property type="entry name" value="Lit"/>
</dbReference>
<feature type="transmembrane region" description="Helical" evidence="1">
    <location>
        <begin position="204"/>
        <end position="228"/>
    </location>
</feature>
<accession>A0ABY6AAV4</accession>
<keyword evidence="1" id="KW-0812">Transmembrane</keyword>
<dbReference type="Proteomes" id="UP001065322">
    <property type="component" value="Chromosome"/>
</dbReference>
<proteinExistence type="predicted"/>
<keyword evidence="1" id="KW-0472">Membrane</keyword>
<sequence>MKRIQGLWFLALLGGFISCLALGWLVQAKQNYSYDFWYDWYDIGAHIERFGPQNRYIAGLEQLDKAEHMRLFDEISVAVHSQGRGLADIQFEHNDQAVGLLRRAEIIHLQDVANLIDAISVASWVIALITLFLLIALLWLRTAPLWKQQLFWLLGALLVTGFAVLIIGPKEVFYQLHVWIFPDNHQWFFYYQESLMSTLMKAPVLFGGIALAIIAGGVLFFALFVLLLRWGLRFRSGVVPA</sequence>
<evidence type="ECO:0000313" key="3">
    <source>
        <dbReference type="Proteomes" id="UP001065322"/>
    </source>
</evidence>
<keyword evidence="1" id="KW-1133">Transmembrane helix</keyword>
<keyword evidence="3" id="KW-1185">Reference proteome</keyword>
<gene>
    <name evidence="2" type="ORF">HUF19_09020</name>
</gene>
<dbReference type="RefSeq" id="WP_260996363.1">
    <property type="nucleotide sequence ID" value="NZ_CP054475.1"/>
</dbReference>
<evidence type="ECO:0000256" key="1">
    <source>
        <dbReference type="SAM" id="Phobius"/>
    </source>
</evidence>
<name>A0ABY6AAV4_9GAMM</name>